<proteinExistence type="predicted"/>
<dbReference type="AlphaFoldDB" id="A0A381KMV2"/>
<evidence type="ECO:0000313" key="2">
    <source>
        <dbReference type="Proteomes" id="UP000255528"/>
    </source>
</evidence>
<accession>A0A381KMV2</accession>
<dbReference type="EMBL" id="UIGI01000002">
    <property type="protein sequence ID" value="SUY92704.1"/>
    <property type="molecule type" value="Genomic_DNA"/>
</dbReference>
<dbReference type="Proteomes" id="UP000255528">
    <property type="component" value="Unassembled WGS sequence"/>
</dbReference>
<sequence length="100" mass="11498">MPIQLVRIMVSALLESSKRYLWHGNVTEALEYIDDCGMYCDDPELSYAGLKSLQKHLDEIYTYIRNNKMMIPNYGEMYRYGEPGFSMDEQSDGKISAIAA</sequence>
<protein>
    <submittedName>
        <fullName evidence="1">Uncharacterized protein</fullName>
    </submittedName>
</protein>
<evidence type="ECO:0000313" key="1">
    <source>
        <dbReference type="EMBL" id="SUY92704.1"/>
    </source>
</evidence>
<organism evidence="1 2">
    <name type="scientific">Buttiauxella agrestis</name>
    <dbReference type="NCBI Taxonomy" id="82977"/>
    <lineage>
        <taxon>Bacteria</taxon>
        <taxon>Pseudomonadati</taxon>
        <taxon>Pseudomonadota</taxon>
        <taxon>Gammaproteobacteria</taxon>
        <taxon>Enterobacterales</taxon>
        <taxon>Enterobacteriaceae</taxon>
        <taxon>Buttiauxella</taxon>
    </lineage>
</organism>
<reference evidence="1 2" key="1">
    <citation type="submission" date="2018-06" db="EMBL/GenBank/DDBJ databases">
        <authorList>
            <consortium name="Pathogen Informatics"/>
            <person name="Doyle S."/>
        </authorList>
    </citation>
    <scope>NUCLEOTIDE SEQUENCE [LARGE SCALE GENOMIC DNA]</scope>
    <source>
        <strain evidence="1 2">NCTC12119</strain>
    </source>
</reference>
<gene>
    <name evidence="1" type="ORF">NCTC12119_04732</name>
</gene>
<name>A0A381KMV2_9ENTR</name>